<comment type="subcellular location">
    <subcellularLocation>
        <location evidence="1">Cell membrane</location>
        <topology evidence="1">Multi-pass membrane protein</topology>
    </subcellularLocation>
    <subcellularLocation>
        <location evidence="9">Membrane</location>
        <topology evidence="9">Multi-pass membrane protein</topology>
    </subcellularLocation>
</comment>
<organism evidence="13 14">
    <name type="scientific">Peptococcus niger</name>
    <dbReference type="NCBI Taxonomy" id="2741"/>
    <lineage>
        <taxon>Bacteria</taxon>
        <taxon>Bacillati</taxon>
        <taxon>Bacillota</taxon>
        <taxon>Clostridia</taxon>
        <taxon>Eubacteriales</taxon>
        <taxon>Peptococcaceae</taxon>
        <taxon>Peptococcus</taxon>
    </lineage>
</organism>
<keyword evidence="5" id="KW-0653">Protein transport</keyword>
<gene>
    <name evidence="13" type="ORF">SAMN04489866_11145</name>
</gene>
<evidence type="ECO:0000256" key="5">
    <source>
        <dbReference type="ARBA" id="ARBA00022927"/>
    </source>
</evidence>
<keyword evidence="6 11" id="KW-1133">Transmembrane helix</keyword>
<dbReference type="PRINTS" id="PR01900">
    <property type="entry name" value="YIDCPROTEIN"/>
</dbReference>
<dbReference type="OrthoDB" id="9780552at2"/>
<protein>
    <submittedName>
        <fullName evidence="13">Protein translocase subunit yidC</fullName>
    </submittedName>
</protein>
<evidence type="ECO:0000313" key="13">
    <source>
        <dbReference type="EMBL" id="SDD96234.1"/>
    </source>
</evidence>
<dbReference type="NCBIfam" id="TIGR03592">
    <property type="entry name" value="yidC_oxa1_cterm"/>
    <property type="match status" value="1"/>
</dbReference>
<sequence length="293" mass="33723">MNTLVQFMKSAIGVFYDFTQVVGFPSYALAIVLIGVVVRILLFPLSLKQMKSMLGMSEIQPELKEIQAKYSGNREKMNEEMQRLYQEYDVNPMAGCLPILIQMPILYSLFRALRTYKFTENDAFFWIQHLNDKDPYFILPVVLAIVMFLQQRLAMPKGSPMADNPSMKAMLYVMPVMMGFFALQFPSGLCVYWVTTSALMIFQQIVMNKQRKKELEKRAEERAKRQAEREQRAKEERLKGQNPSKRKSKKELKALHKAKKGTGYKAPSKSGGTKGFDPNNPKAVYRPPGKKKH</sequence>
<dbReference type="AlphaFoldDB" id="A0A1G6Z0F9"/>
<feature type="transmembrane region" description="Helical" evidence="11">
    <location>
        <begin position="136"/>
        <end position="155"/>
    </location>
</feature>
<keyword evidence="8" id="KW-0143">Chaperone</keyword>
<evidence type="ECO:0000313" key="14">
    <source>
        <dbReference type="Proteomes" id="UP000198995"/>
    </source>
</evidence>
<evidence type="ECO:0000256" key="1">
    <source>
        <dbReference type="ARBA" id="ARBA00004651"/>
    </source>
</evidence>
<feature type="compositionally biased region" description="Basic and acidic residues" evidence="10">
    <location>
        <begin position="217"/>
        <end position="239"/>
    </location>
</feature>
<keyword evidence="7 11" id="KW-0472">Membrane</keyword>
<dbReference type="InterPro" id="IPR047196">
    <property type="entry name" value="YidC_ALB_C"/>
</dbReference>
<evidence type="ECO:0000256" key="10">
    <source>
        <dbReference type="SAM" id="MobiDB-lite"/>
    </source>
</evidence>
<evidence type="ECO:0000256" key="2">
    <source>
        <dbReference type="ARBA" id="ARBA00022448"/>
    </source>
</evidence>
<keyword evidence="2" id="KW-0813">Transport</keyword>
<reference evidence="13 14" key="1">
    <citation type="submission" date="2016-10" db="EMBL/GenBank/DDBJ databases">
        <authorList>
            <person name="de Groot N.N."/>
        </authorList>
    </citation>
    <scope>NUCLEOTIDE SEQUENCE [LARGE SCALE GENOMIC DNA]</scope>
    <source>
        <strain evidence="13 14">DSM 20475</strain>
    </source>
</reference>
<evidence type="ECO:0000256" key="8">
    <source>
        <dbReference type="ARBA" id="ARBA00023186"/>
    </source>
</evidence>
<feature type="domain" description="Membrane insertase YidC/Oxa/ALB C-terminal" evidence="12">
    <location>
        <begin position="27"/>
        <end position="209"/>
    </location>
</feature>
<name>A0A1G6Z0F9_PEPNI</name>
<dbReference type="InterPro" id="IPR001708">
    <property type="entry name" value="YidC/ALB3/OXA1/COX18"/>
</dbReference>
<feature type="transmembrane region" description="Helical" evidence="11">
    <location>
        <begin position="27"/>
        <end position="47"/>
    </location>
</feature>
<dbReference type="STRING" id="2741.SAMN04489866_11145"/>
<dbReference type="RefSeq" id="WP_091792193.1">
    <property type="nucleotide sequence ID" value="NZ_FNAF01000011.1"/>
</dbReference>
<evidence type="ECO:0000256" key="6">
    <source>
        <dbReference type="ARBA" id="ARBA00022989"/>
    </source>
</evidence>
<dbReference type="PANTHER" id="PTHR12428:SF65">
    <property type="entry name" value="CYTOCHROME C OXIDASE ASSEMBLY PROTEIN COX18, MITOCHONDRIAL"/>
    <property type="match status" value="1"/>
</dbReference>
<dbReference type="PRINTS" id="PR00701">
    <property type="entry name" value="60KDINNERMP"/>
</dbReference>
<comment type="similarity">
    <text evidence="9">Belongs to the OXA1/ALB3/YidC family.</text>
</comment>
<dbReference type="GO" id="GO:0015031">
    <property type="term" value="P:protein transport"/>
    <property type="evidence" value="ECO:0007669"/>
    <property type="project" value="UniProtKB-KW"/>
</dbReference>
<feature type="region of interest" description="Disordered" evidence="10">
    <location>
        <begin position="217"/>
        <end position="293"/>
    </location>
</feature>
<dbReference type="InterPro" id="IPR028055">
    <property type="entry name" value="YidC/Oxa/ALB_C"/>
</dbReference>
<evidence type="ECO:0000256" key="3">
    <source>
        <dbReference type="ARBA" id="ARBA00022475"/>
    </source>
</evidence>
<dbReference type="Proteomes" id="UP000198995">
    <property type="component" value="Unassembled WGS sequence"/>
</dbReference>
<dbReference type="GO" id="GO:0032977">
    <property type="term" value="F:membrane insertase activity"/>
    <property type="evidence" value="ECO:0007669"/>
    <property type="project" value="InterPro"/>
</dbReference>
<dbReference type="Pfam" id="PF02096">
    <property type="entry name" value="60KD_IMP"/>
    <property type="match status" value="1"/>
</dbReference>
<keyword evidence="4 9" id="KW-0812">Transmembrane</keyword>
<dbReference type="CDD" id="cd20070">
    <property type="entry name" value="5TM_YidC_Alb3"/>
    <property type="match status" value="1"/>
</dbReference>
<feature type="transmembrane region" description="Helical" evidence="11">
    <location>
        <begin position="191"/>
        <end position="208"/>
    </location>
</feature>
<accession>A0A1G6Z0F9</accession>
<dbReference type="GO" id="GO:0005886">
    <property type="term" value="C:plasma membrane"/>
    <property type="evidence" value="ECO:0007669"/>
    <property type="project" value="UniProtKB-SubCell"/>
</dbReference>
<feature type="compositionally biased region" description="Basic residues" evidence="10">
    <location>
        <begin position="244"/>
        <end position="262"/>
    </location>
</feature>
<dbReference type="EMBL" id="FNAF01000011">
    <property type="protein sequence ID" value="SDD96234.1"/>
    <property type="molecule type" value="Genomic_DNA"/>
</dbReference>
<evidence type="ECO:0000256" key="7">
    <source>
        <dbReference type="ARBA" id="ARBA00023136"/>
    </source>
</evidence>
<feature type="transmembrane region" description="Helical" evidence="11">
    <location>
        <begin position="90"/>
        <end position="110"/>
    </location>
</feature>
<evidence type="ECO:0000256" key="4">
    <source>
        <dbReference type="ARBA" id="ARBA00022692"/>
    </source>
</evidence>
<keyword evidence="3" id="KW-1003">Cell membrane</keyword>
<evidence type="ECO:0000256" key="11">
    <source>
        <dbReference type="SAM" id="Phobius"/>
    </source>
</evidence>
<dbReference type="PANTHER" id="PTHR12428">
    <property type="entry name" value="OXA1"/>
    <property type="match status" value="1"/>
</dbReference>
<dbReference type="GO" id="GO:0051205">
    <property type="term" value="P:protein insertion into membrane"/>
    <property type="evidence" value="ECO:0007669"/>
    <property type="project" value="TreeGrafter"/>
</dbReference>
<evidence type="ECO:0000256" key="9">
    <source>
        <dbReference type="RuleBase" id="RU003945"/>
    </source>
</evidence>
<proteinExistence type="inferred from homology"/>
<evidence type="ECO:0000259" key="12">
    <source>
        <dbReference type="Pfam" id="PF02096"/>
    </source>
</evidence>
<keyword evidence="14" id="KW-1185">Reference proteome</keyword>